<reference evidence="2" key="2">
    <citation type="submission" date="2020-09" db="EMBL/GenBank/DDBJ databases">
        <authorList>
            <person name="Sun Q."/>
            <person name="Zhou Y."/>
        </authorList>
    </citation>
    <scope>NUCLEOTIDE SEQUENCE</scope>
    <source>
        <strain evidence="2">CGMCC 1.12813</strain>
    </source>
</reference>
<organism evidence="2 3">
    <name type="scientific">Conyzicola nivalis</name>
    <dbReference type="NCBI Taxonomy" id="1477021"/>
    <lineage>
        <taxon>Bacteria</taxon>
        <taxon>Bacillati</taxon>
        <taxon>Actinomycetota</taxon>
        <taxon>Actinomycetes</taxon>
        <taxon>Micrococcales</taxon>
        <taxon>Microbacteriaceae</taxon>
        <taxon>Conyzicola</taxon>
    </lineage>
</organism>
<keyword evidence="3" id="KW-1185">Reference proteome</keyword>
<proteinExistence type="predicted"/>
<dbReference type="Proteomes" id="UP000606922">
    <property type="component" value="Unassembled WGS sequence"/>
</dbReference>
<comment type="caution">
    <text evidence="2">The sequence shown here is derived from an EMBL/GenBank/DDBJ whole genome shotgun (WGS) entry which is preliminary data.</text>
</comment>
<protein>
    <submittedName>
        <fullName evidence="2">Uncharacterized protein</fullName>
    </submittedName>
</protein>
<evidence type="ECO:0000256" key="1">
    <source>
        <dbReference type="SAM" id="MobiDB-lite"/>
    </source>
</evidence>
<dbReference type="EMBL" id="BMGB01000001">
    <property type="protein sequence ID" value="GGA95022.1"/>
    <property type="molecule type" value="Genomic_DNA"/>
</dbReference>
<evidence type="ECO:0000313" key="3">
    <source>
        <dbReference type="Proteomes" id="UP000606922"/>
    </source>
</evidence>
<gene>
    <name evidence="2" type="ORF">GCM10010979_06880</name>
</gene>
<sequence length="69" mass="7450">MKVMTSDGPGWLTDPPADRASDVSDVNLFTDELTNVDASEWDLDTAVLWGNETNEPGLEAAPLGLDLFL</sequence>
<dbReference type="AlphaFoldDB" id="A0A916WGB9"/>
<feature type="region of interest" description="Disordered" evidence="1">
    <location>
        <begin position="1"/>
        <end position="22"/>
    </location>
</feature>
<evidence type="ECO:0000313" key="2">
    <source>
        <dbReference type="EMBL" id="GGA95022.1"/>
    </source>
</evidence>
<accession>A0A916WGB9</accession>
<reference evidence="2" key="1">
    <citation type="journal article" date="2014" name="Int. J. Syst. Evol. Microbiol.">
        <title>Complete genome sequence of Corynebacterium casei LMG S-19264T (=DSM 44701T), isolated from a smear-ripened cheese.</title>
        <authorList>
            <consortium name="US DOE Joint Genome Institute (JGI-PGF)"/>
            <person name="Walter F."/>
            <person name="Albersmeier A."/>
            <person name="Kalinowski J."/>
            <person name="Ruckert C."/>
        </authorList>
    </citation>
    <scope>NUCLEOTIDE SEQUENCE</scope>
    <source>
        <strain evidence="2">CGMCC 1.12813</strain>
    </source>
</reference>
<name>A0A916WGB9_9MICO</name>